<gene>
    <name evidence="2" type="ORF">RB653_003578</name>
</gene>
<accession>A0AAN7U504</accession>
<feature type="chain" id="PRO_5043017412" evidence="1">
    <location>
        <begin position="20"/>
        <end position="154"/>
    </location>
</feature>
<sequence length="154" mass="16968">MKFLISLILLISTLSFINASINVKYGSCQGSCSCASNMIENYETSEALEVVKIPNYPESVSFSNLFNASWNPSTNTISFVETGSFSIVHEELKYPINVSDNSYNVPQCAYQIRSSSSSCFYQVLCNTDQAGTATSFKTTSLIFSIILIFSLLLL</sequence>
<dbReference type="AlphaFoldDB" id="A0AAN7U504"/>
<proteinExistence type="predicted"/>
<reference evidence="2 3" key="1">
    <citation type="submission" date="2023-11" db="EMBL/GenBank/DDBJ databases">
        <title>Dfirmibasis_genome.</title>
        <authorList>
            <person name="Edelbroek B."/>
            <person name="Kjellin J."/>
            <person name="Jerlstrom-Hultqvist J."/>
            <person name="Soderbom F."/>
        </authorList>
    </citation>
    <scope>NUCLEOTIDE SEQUENCE [LARGE SCALE GENOMIC DNA]</scope>
    <source>
        <strain evidence="2 3">TNS-C-14</strain>
    </source>
</reference>
<feature type="signal peptide" evidence="1">
    <location>
        <begin position="1"/>
        <end position="19"/>
    </location>
</feature>
<evidence type="ECO:0000256" key="1">
    <source>
        <dbReference type="SAM" id="SignalP"/>
    </source>
</evidence>
<organism evidence="2 3">
    <name type="scientific">Dictyostelium firmibasis</name>
    <dbReference type="NCBI Taxonomy" id="79012"/>
    <lineage>
        <taxon>Eukaryota</taxon>
        <taxon>Amoebozoa</taxon>
        <taxon>Evosea</taxon>
        <taxon>Eumycetozoa</taxon>
        <taxon>Dictyostelia</taxon>
        <taxon>Dictyosteliales</taxon>
        <taxon>Dictyosteliaceae</taxon>
        <taxon>Dictyostelium</taxon>
    </lineage>
</organism>
<evidence type="ECO:0000313" key="3">
    <source>
        <dbReference type="Proteomes" id="UP001344447"/>
    </source>
</evidence>
<dbReference type="Proteomes" id="UP001344447">
    <property type="component" value="Unassembled WGS sequence"/>
</dbReference>
<comment type="caution">
    <text evidence="2">The sequence shown here is derived from an EMBL/GenBank/DDBJ whole genome shotgun (WGS) entry which is preliminary data.</text>
</comment>
<dbReference type="EMBL" id="JAVFKY010000001">
    <property type="protein sequence ID" value="KAK5581997.1"/>
    <property type="molecule type" value="Genomic_DNA"/>
</dbReference>
<protein>
    <submittedName>
        <fullName evidence="2">Uncharacterized protein</fullName>
    </submittedName>
</protein>
<keyword evidence="3" id="KW-1185">Reference proteome</keyword>
<keyword evidence="1" id="KW-0732">Signal</keyword>
<name>A0AAN7U504_9MYCE</name>
<evidence type="ECO:0000313" key="2">
    <source>
        <dbReference type="EMBL" id="KAK5581997.1"/>
    </source>
</evidence>